<dbReference type="AlphaFoldDB" id="A0A0K8MEI3"/>
<dbReference type="Pfam" id="PF01609">
    <property type="entry name" value="DDE_Tnp_1"/>
    <property type="match status" value="1"/>
</dbReference>
<name>A0A0K8MEI3_9PROT</name>
<evidence type="ECO:0000313" key="2">
    <source>
        <dbReference type="EMBL" id="GAO98945.1"/>
    </source>
</evidence>
<reference evidence="2 3" key="1">
    <citation type="submission" date="2015-03" db="EMBL/GenBank/DDBJ databases">
        <title>Caedibacter varicaedens, whole genome shotgun sequence.</title>
        <authorList>
            <person name="Suzuki H."/>
            <person name="Dapper A.L."/>
            <person name="Gibson A.K."/>
            <person name="Jackson C."/>
            <person name="Lee H."/>
            <person name="Pejaver V.R."/>
            <person name="Doak T."/>
            <person name="Lynch M."/>
        </authorList>
    </citation>
    <scope>NUCLEOTIDE SEQUENCE [LARGE SCALE GENOMIC DNA]</scope>
</reference>
<feature type="domain" description="Transposase IS4-like" evidence="1">
    <location>
        <begin position="32"/>
        <end position="172"/>
    </location>
</feature>
<dbReference type="GO" id="GO:0006313">
    <property type="term" value="P:DNA transposition"/>
    <property type="evidence" value="ECO:0007669"/>
    <property type="project" value="InterPro"/>
</dbReference>
<dbReference type="EMBL" id="BBVC01000104">
    <property type="protein sequence ID" value="GAO98945.1"/>
    <property type="molecule type" value="Genomic_DNA"/>
</dbReference>
<evidence type="ECO:0000313" key="3">
    <source>
        <dbReference type="Proteomes" id="UP000036771"/>
    </source>
</evidence>
<dbReference type="Proteomes" id="UP000036771">
    <property type="component" value="Unassembled WGS sequence"/>
</dbReference>
<dbReference type="InterPro" id="IPR002559">
    <property type="entry name" value="Transposase_11"/>
</dbReference>
<comment type="caution">
    <text evidence="2">The sequence shown here is derived from an EMBL/GenBank/DDBJ whole genome shotgun (WGS) entry which is preliminary data.</text>
</comment>
<proteinExistence type="predicted"/>
<dbReference type="GO" id="GO:0003677">
    <property type="term" value="F:DNA binding"/>
    <property type="evidence" value="ECO:0007669"/>
    <property type="project" value="InterPro"/>
</dbReference>
<evidence type="ECO:0000259" key="1">
    <source>
        <dbReference type="Pfam" id="PF01609"/>
    </source>
</evidence>
<dbReference type="OrthoDB" id="9798237at2"/>
<gene>
    <name evidence="2" type="ORF">Cva_01615</name>
</gene>
<accession>A0A0K8MEI3</accession>
<organism evidence="2 3">
    <name type="scientific">Caedimonas varicaedens</name>
    <dbReference type="NCBI Taxonomy" id="1629334"/>
    <lineage>
        <taxon>Bacteria</taxon>
        <taxon>Pseudomonadati</taxon>
        <taxon>Pseudomonadota</taxon>
        <taxon>Alphaproteobacteria</taxon>
        <taxon>Holosporales</taxon>
        <taxon>Caedimonadaceae</taxon>
        <taxon>Caedimonas</taxon>
    </lineage>
</organism>
<dbReference type="STRING" id="1629334.Cva_01615"/>
<protein>
    <submittedName>
        <fullName evidence="2">Transposase DDE domain protein</fullName>
    </submittedName>
</protein>
<keyword evidence="3" id="KW-1185">Reference proteome</keyword>
<dbReference type="GO" id="GO:0004803">
    <property type="term" value="F:transposase activity"/>
    <property type="evidence" value="ECO:0007669"/>
    <property type="project" value="InterPro"/>
</dbReference>
<sequence>MVVYSFQVTATQEINDEYRFGSRLHHFHGSSSRRWSKRGQFSRGKNRAGITTKLHLAITAESHVVEGFLTGGNVSDMTVADELTAEVVGCYVVEDMGYDSNTHRVTLVSNNNVPVIPGRKNRKEPIIYDKIIYKLRKRIEIFFGKIKENRRLSVRYNKLDVTFLSFIALAAININI</sequence>